<gene>
    <name evidence="1" type="ORF">OS145_09148</name>
</gene>
<reference evidence="1 2" key="1">
    <citation type="submission" date="2006-01" db="EMBL/GenBank/DDBJ databases">
        <authorList>
            <person name="Brettar I."/>
            <person name="Hofle M."/>
            <person name="Ferriera S."/>
            <person name="Johnson J."/>
            <person name="Kravitz S."/>
            <person name="Halpern A."/>
            <person name="Remington K."/>
            <person name="Beeson K."/>
            <person name="Tran B."/>
            <person name="Rogers Y.-H."/>
            <person name="Friedman R."/>
            <person name="Venter J.C."/>
        </authorList>
    </citation>
    <scope>NUCLEOTIDE SEQUENCE [LARGE SCALE GENOMIC DNA]</scope>
    <source>
        <strain evidence="1 2">OS145</strain>
    </source>
</reference>
<accession>A0ABM9WNU0</accession>
<organism evidence="1 2">
    <name type="scientific">Idiomarina baltica OS145</name>
    <dbReference type="NCBI Taxonomy" id="314276"/>
    <lineage>
        <taxon>Bacteria</taxon>
        <taxon>Pseudomonadati</taxon>
        <taxon>Pseudomonadota</taxon>
        <taxon>Gammaproteobacteria</taxon>
        <taxon>Alteromonadales</taxon>
        <taxon>Idiomarinaceae</taxon>
        <taxon>Idiomarina</taxon>
    </lineage>
</organism>
<evidence type="ECO:0000313" key="1">
    <source>
        <dbReference type="EMBL" id="EAQ32626.1"/>
    </source>
</evidence>
<name>A0ABM9WNU0_9GAMM</name>
<dbReference type="RefSeq" id="WP_006954599.1">
    <property type="nucleotide sequence ID" value="NZ_CH672403.1"/>
</dbReference>
<keyword evidence="2" id="KW-1185">Reference proteome</keyword>
<dbReference type="Proteomes" id="UP000016543">
    <property type="component" value="Unassembled WGS sequence"/>
</dbReference>
<sequence length="254" mass="28793">MKSTLGFYLALCLTLVPAPASFILASWYFESNQRETRHETQILWQQTEKSKLTFTAHQQSVERRPIARWLTLALAAAQRYSLTQQIPIASDVKLRIKLRGQSKKLIEWWADVSTSWPSQDKHPFVLDSLIMTRHTDDKNELILSFVENGLPMLALSIAPRGQKPCDLSPPGKLLGDWHDYQLLATLATEGNFSAYFQGSDKQWLTAKVGDYFSSPTTMITAISRESVTFKQLESFPCVVTTLQNKVKHTNAIAF</sequence>
<dbReference type="EMBL" id="AAMX01000004">
    <property type="protein sequence ID" value="EAQ32626.1"/>
    <property type="molecule type" value="Genomic_DNA"/>
</dbReference>
<evidence type="ECO:0000313" key="2">
    <source>
        <dbReference type="Proteomes" id="UP000016543"/>
    </source>
</evidence>
<proteinExistence type="predicted"/>
<comment type="caution">
    <text evidence="1">The sequence shown here is derived from an EMBL/GenBank/DDBJ whole genome shotgun (WGS) entry which is preliminary data.</text>
</comment>
<protein>
    <submittedName>
        <fullName evidence="1">Uncharacterized protein</fullName>
    </submittedName>
</protein>